<dbReference type="Gene3D" id="3.40.50.2020">
    <property type="match status" value="1"/>
</dbReference>
<dbReference type="GO" id="GO:0002055">
    <property type="term" value="F:adenine binding"/>
    <property type="evidence" value="ECO:0007669"/>
    <property type="project" value="TreeGrafter"/>
</dbReference>
<feature type="domain" description="Phosphoribosyltransferase" evidence="12">
    <location>
        <begin position="59"/>
        <end position="167"/>
    </location>
</feature>
<protein>
    <recommendedName>
        <fullName evidence="6 11">Adenine phosphoribosyltransferase</fullName>
        <shortName evidence="11">APRT</shortName>
        <ecNumber evidence="6 11">2.4.2.7</ecNumber>
    </recommendedName>
</protein>
<evidence type="ECO:0000256" key="3">
    <source>
        <dbReference type="ARBA" id="ARBA00004496"/>
    </source>
</evidence>
<dbReference type="NCBIfam" id="TIGR01090">
    <property type="entry name" value="apt"/>
    <property type="match status" value="1"/>
</dbReference>
<evidence type="ECO:0000313" key="14">
    <source>
        <dbReference type="Proteomes" id="UP000434580"/>
    </source>
</evidence>
<dbReference type="GO" id="GO:0006166">
    <property type="term" value="P:purine ribonucleoside salvage"/>
    <property type="evidence" value="ECO:0007669"/>
    <property type="project" value="UniProtKB-UniRule"/>
</dbReference>
<comment type="similarity">
    <text evidence="5 11">Belongs to the purine/pyrimidine phosphoribosyltransferase family.</text>
</comment>
<evidence type="ECO:0000256" key="4">
    <source>
        <dbReference type="ARBA" id="ARBA00004659"/>
    </source>
</evidence>
<dbReference type="InterPro" id="IPR005764">
    <property type="entry name" value="Ade_phspho_trans"/>
</dbReference>
<evidence type="ECO:0000256" key="2">
    <source>
        <dbReference type="ARBA" id="ARBA00003968"/>
    </source>
</evidence>
<keyword evidence="8 11" id="KW-0328">Glycosyltransferase</keyword>
<keyword evidence="7 11" id="KW-0963">Cytoplasm</keyword>
<dbReference type="GO" id="GO:0005737">
    <property type="term" value="C:cytoplasm"/>
    <property type="evidence" value="ECO:0007669"/>
    <property type="project" value="UniProtKB-SubCell"/>
</dbReference>
<evidence type="ECO:0000313" key="13">
    <source>
        <dbReference type="EMBL" id="CAA0095474.1"/>
    </source>
</evidence>
<evidence type="ECO:0000259" key="12">
    <source>
        <dbReference type="Pfam" id="PF00156"/>
    </source>
</evidence>
<dbReference type="GO" id="GO:0006168">
    <property type="term" value="P:adenine salvage"/>
    <property type="evidence" value="ECO:0007669"/>
    <property type="project" value="InterPro"/>
</dbReference>
<dbReference type="InterPro" id="IPR000836">
    <property type="entry name" value="PRTase_dom"/>
</dbReference>
<dbReference type="NCBIfam" id="NF002636">
    <property type="entry name" value="PRK02304.1-5"/>
    <property type="match status" value="1"/>
</dbReference>
<evidence type="ECO:0000256" key="6">
    <source>
        <dbReference type="ARBA" id="ARBA00011893"/>
    </source>
</evidence>
<evidence type="ECO:0000256" key="1">
    <source>
        <dbReference type="ARBA" id="ARBA00000868"/>
    </source>
</evidence>
<evidence type="ECO:0000256" key="7">
    <source>
        <dbReference type="ARBA" id="ARBA00022490"/>
    </source>
</evidence>
<dbReference type="NCBIfam" id="NF002634">
    <property type="entry name" value="PRK02304.1-3"/>
    <property type="match status" value="1"/>
</dbReference>
<evidence type="ECO:0000256" key="5">
    <source>
        <dbReference type="ARBA" id="ARBA00008391"/>
    </source>
</evidence>
<dbReference type="GO" id="GO:0003999">
    <property type="term" value="F:adenine phosphoribosyltransferase activity"/>
    <property type="evidence" value="ECO:0007669"/>
    <property type="project" value="UniProtKB-UniRule"/>
</dbReference>
<organism evidence="13 14">
    <name type="scientific">BD1-7 clade bacterium</name>
    <dbReference type="NCBI Taxonomy" id="2029982"/>
    <lineage>
        <taxon>Bacteria</taxon>
        <taxon>Pseudomonadati</taxon>
        <taxon>Pseudomonadota</taxon>
        <taxon>Gammaproteobacteria</taxon>
        <taxon>Cellvibrionales</taxon>
        <taxon>Spongiibacteraceae</taxon>
        <taxon>BD1-7 clade</taxon>
    </lineage>
</organism>
<reference evidence="13 14" key="1">
    <citation type="submission" date="2019-11" db="EMBL/GenBank/DDBJ databases">
        <authorList>
            <person name="Holert J."/>
        </authorList>
    </citation>
    <scope>NUCLEOTIDE SEQUENCE [LARGE SCALE GENOMIC DNA]</scope>
    <source>
        <strain evidence="13">BC5_2</strain>
    </source>
</reference>
<keyword evidence="10 11" id="KW-0660">Purine salvage</keyword>
<dbReference type="EC" id="2.4.2.7" evidence="6 11"/>
<dbReference type="FunFam" id="3.40.50.2020:FF:000021">
    <property type="entry name" value="Adenine phosphoribosyltransferase"/>
    <property type="match status" value="1"/>
</dbReference>
<dbReference type="InterPro" id="IPR029057">
    <property type="entry name" value="PRTase-like"/>
</dbReference>
<dbReference type="GO" id="GO:0044209">
    <property type="term" value="P:AMP salvage"/>
    <property type="evidence" value="ECO:0007669"/>
    <property type="project" value="UniProtKB-UniRule"/>
</dbReference>
<comment type="subcellular location">
    <subcellularLocation>
        <location evidence="3 11">Cytoplasm</location>
    </subcellularLocation>
</comment>
<evidence type="ECO:0000256" key="10">
    <source>
        <dbReference type="ARBA" id="ARBA00022726"/>
    </source>
</evidence>
<dbReference type="CDD" id="cd06223">
    <property type="entry name" value="PRTases_typeI"/>
    <property type="match status" value="1"/>
</dbReference>
<dbReference type="AlphaFoldDB" id="A0A5S9NXE5"/>
<dbReference type="HAMAP" id="MF_00004">
    <property type="entry name" value="Aden_phosphoribosyltr"/>
    <property type="match status" value="1"/>
</dbReference>
<accession>A0A5S9NXE5</accession>
<sequence>MRLNKTNGNLTMSSFDNTIKACIRTVEDWPSPGVRFRDISPVLSDPAIFRQLIGGLVERYQAVTLDAIAVIDARGFLIGAPLAYELGLKLIPVRKAGKLPAHTLSQAYALEYGEAEVEIHSDALDAGERVLLLDDLIATGGTMRAACQLIDRLGGDIVECGTVIDLPDLGGSQRLKDDGFSIHAVCSFDGAE</sequence>
<evidence type="ECO:0000256" key="8">
    <source>
        <dbReference type="ARBA" id="ARBA00022676"/>
    </source>
</evidence>
<evidence type="ECO:0000256" key="11">
    <source>
        <dbReference type="HAMAP-Rule" id="MF_00004"/>
    </source>
</evidence>
<dbReference type="Proteomes" id="UP000434580">
    <property type="component" value="Unassembled WGS sequence"/>
</dbReference>
<comment type="catalytic activity">
    <reaction evidence="1 11">
        <text>AMP + diphosphate = 5-phospho-alpha-D-ribose 1-diphosphate + adenine</text>
        <dbReference type="Rhea" id="RHEA:16609"/>
        <dbReference type="ChEBI" id="CHEBI:16708"/>
        <dbReference type="ChEBI" id="CHEBI:33019"/>
        <dbReference type="ChEBI" id="CHEBI:58017"/>
        <dbReference type="ChEBI" id="CHEBI:456215"/>
        <dbReference type="EC" id="2.4.2.7"/>
    </reaction>
</comment>
<dbReference type="PANTHER" id="PTHR32315:SF3">
    <property type="entry name" value="ADENINE PHOSPHORIBOSYLTRANSFERASE"/>
    <property type="match status" value="1"/>
</dbReference>
<name>A0A5S9NXE5_9GAMM</name>
<dbReference type="SUPFAM" id="SSF53271">
    <property type="entry name" value="PRTase-like"/>
    <property type="match status" value="1"/>
</dbReference>
<comment type="subunit">
    <text evidence="11">Homodimer.</text>
</comment>
<dbReference type="UniPathway" id="UPA00588">
    <property type="reaction ID" value="UER00646"/>
</dbReference>
<evidence type="ECO:0000256" key="9">
    <source>
        <dbReference type="ARBA" id="ARBA00022679"/>
    </source>
</evidence>
<dbReference type="Pfam" id="PF00156">
    <property type="entry name" value="Pribosyltran"/>
    <property type="match status" value="1"/>
</dbReference>
<dbReference type="EMBL" id="CACSII010000004">
    <property type="protein sequence ID" value="CAA0095474.1"/>
    <property type="molecule type" value="Genomic_DNA"/>
</dbReference>
<gene>
    <name evidence="11 13" type="primary">apt</name>
    <name evidence="13" type="ORF">DPBNPPHM_03286</name>
</gene>
<dbReference type="PANTHER" id="PTHR32315">
    <property type="entry name" value="ADENINE PHOSPHORIBOSYLTRANSFERASE"/>
    <property type="match status" value="1"/>
</dbReference>
<comment type="function">
    <text evidence="2 11">Catalyzes a salvage reaction resulting in the formation of AMP, that is energically less costly than de novo synthesis.</text>
</comment>
<comment type="pathway">
    <text evidence="4 11">Purine metabolism; AMP biosynthesis via salvage pathway; AMP from adenine: step 1/1.</text>
</comment>
<dbReference type="InterPro" id="IPR050054">
    <property type="entry name" value="UPRTase/APRTase"/>
</dbReference>
<keyword evidence="9 11" id="KW-0808">Transferase</keyword>
<proteinExistence type="inferred from homology"/>
<dbReference type="GO" id="GO:0016208">
    <property type="term" value="F:AMP binding"/>
    <property type="evidence" value="ECO:0007669"/>
    <property type="project" value="TreeGrafter"/>
</dbReference>